<reference evidence="8 9" key="1">
    <citation type="journal article" date="2016" name="Sci. Rep.">
        <title>The genome sequence of the outbreeding globe artichoke constructed de novo incorporating a phase-aware low-pass sequencing strategy of F1 progeny.</title>
        <authorList>
            <person name="Scaglione D."/>
            <person name="Reyes-Chin-Wo S."/>
            <person name="Acquadro A."/>
            <person name="Froenicke L."/>
            <person name="Portis E."/>
            <person name="Beitel C."/>
            <person name="Tirone M."/>
            <person name="Mauro R."/>
            <person name="Lo Monaco A."/>
            <person name="Mauromicale G."/>
            <person name="Faccioli P."/>
            <person name="Cattivelli L."/>
            <person name="Rieseberg L."/>
            <person name="Michelmore R."/>
            <person name="Lanteri S."/>
        </authorList>
    </citation>
    <scope>NUCLEOTIDE SEQUENCE [LARGE SCALE GENOMIC DNA]</scope>
    <source>
        <strain evidence="8">2C</strain>
    </source>
</reference>
<feature type="region of interest" description="Disordered" evidence="6">
    <location>
        <begin position="251"/>
        <end position="270"/>
    </location>
</feature>
<organism evidence="8 9">
    <name type="scientific">Cynara cardunculus var. scolymus</name>
    <name type="common">Globe artichoke</name>
    <name type="synonym">Cynara scolymus</name>
    <dbReference type="NCBI Taxonomy" id="59895"/>
    <lineage>
        <taxon>Eukaryota</taxon>
        <taxon>Viridiplantae</taxon>
        <taxon>Streptophyta</taxon>
        <taxon>Embryophyta</taxon>
        <taxon>Tracheophyta</taxon>
        <taxon>Spermatophyta</taxon>
        <taxon>Magnoliopsida</taxon>
        <taxon>eudicotyledons</taxon>
        <taxon>Gunneridae</taxon>
        <taxon>Pentapetalae</taxon>
        <taxon>asterids</taxon>
        <taxon>campanulids</taxon>
        <taxon>Asterales</taxon>
        <taxon>Asteraceae</taxon>
        <taxon>Carduoideae</taxon>
        <taxon>Cardueae</taxon>
        <taxon>Carduinae</taxon>
        <taxon>Cynara</taxon>
    </lineage>
</organism>
<dbReference type="InterPro" id="IPR036855">
    <property type="entry name" value="Znf_CCCH_sf"/>
</dbReference>
<dbReference type="GO" id="GO:0003729">
    <property type="term" value="F:mRNA binding"/>
    <property type="evidence" value="ECO:0007669"/>
    <property type="project" value="UniProtKB-ARBA"/>
</dbReference>
<dbReference type="PROSITE" id="PS50103">
    <property type="entry name" value="ZF_C3H1"/>
    <property type="match status" value="4"/>
</dbReference>
<keyword evidence="9" id="KW-1185">Reference proteome</keyword>
<comment type="caution">
    <text evidence="8">The sequence shown here is derived from an EMBL/GenBank/DDBJ whole genome shotgun (WGS) entry which is preliminary data.</text>
</comment>
<accession>A0A103XQJ6</accession>
<dbReference type="OMA" id="LEWTSHG"/>
<dbReference type="InterPro" id="IPR000571">
    <property type="entry name" value="Znf_CCCH"/>
</dbReference>
<proteinExistence type="predicted"/>
<evidence type="ECO:0000256" key="5">
    <source>
        <dbReference type="PROSITE-ProRule" id="PRU00723"/>
    </source>
</evidence>
<feature type="zinc finger region" description="C3H1-type" evidence="5">
    <location>
        <begin position="379"/>
        <end position="407"/>
    </location>
</feature>
<keyword evidence="4" id="KW-0238">DNA-binding</keyword>
<name>A0A103XQJ6_CYNCS</name>
<dbReference type="GO" id="GO:0003677">
    <property type="term" value="F:DNA binding"/>
    <property type="evidence" value="ECO:0007669"/>
    <property type="project" value="UniProtKB-KW"/>
</dbReference>
<evidence type="ECO:0000256" key="3">
    <source>
        <dbReference type="ARBA" id="ARBA00022833"/>
    </source>
</evidence>
<feature type="region of interest" description="Disordered" evidence="6">
    <location>
        <begin position="437"/>
        <end position="487"/>
    </location>
</feature>
<dbReference type="Pfam" id="PF00642">
    <property type="entry name" value="zf-CCCH"/>
    <property type="match status" value="4"/>
</dbReference>
<dbReference type="SMART" id="SM00356">
    <property type="entry name" value="ZnF_C3H1"/>
    <property type="match status" value="4"/>
</dbReference>
<evidence type="ECO:0000256" key="4">
    <source>
        <dbReference type="ARBA" id="ARBA00023125"/>
    </source>
</evidence>
<dbReference type="SUPFAM" id="SSF90229">
    <property type="entry name" value="CCCH zinc finger"/>
    <property type="match status" value="4"/>
</dbReference>
<dbReference type="STRING" id="59895.A0A103XQJ6"/>
<evidence type="ECO:0000256" key="2">
    <source>
        <dbReference type="ARBA" id="ARBA00022771"/>
    </source>
</evidence>
<keyword evidence="1 5" id="KW-0479">Metal-binding</keyword>
<feature type="zinc finger region" description="C3H1-type" evidence="5">
    <location>
        <begin position="61"/>
        <end position="89"/>
    </location>
</feature>
<dbReference type="InterPro" id="IPR050974">
    <property type="entry name" value="Plant_ZF_CCCH"/>
</dbReference>
<dbReference type="GO" id="GO:0008270">
    <property type="term" value="F:zinc ion binding"/>
    <property type="evidence" value="ECO:0007669"/>
    <property type="project" value="UniProtKB-KW"/>
</dbReference>
<dbReference type="Gene3D" id="4.10.1000.10">
    <property type="entry name" value="Zinc finger, CCCH-type"/>
    <property type="match status" value="2"/>
</dbReference>
<keyword evidence="3 5" id="KW-0862">Zinc</keyword>
<evidence type="ECO:0000313" key="9">
    <source>
        <dbReference type="Proteomes" id="UP000243975"/>
    </source>
</evidence>
<feature type="domain" description="C3H1-type" evidence="7">
    <location>
        <begin position="270"/>
        <end position="298"/>
    </location>
</feature>
<protein>
    <submittedName>
        <fullName evidence="8">Zinc finger, CCCH-type</fullName>
    </submittedName>
</protein>
<feature type="domain" description="C3H1-type" evidence="7">
    <location>
        <begin position="379"/>
        <end position="407"/>
    </location>
</feature>
<dbReference type="AlphaFoldDB" id="A0A103XQJ6"/>
<evidence type="ECO:0000256" key="1">
    <source>
        <dbReference type="ARBA" id="ARBA00022723"/>
    </source>
</evidence>
<dbReference type="EMBL" id="LEKV01004400">
    <property type="protein sequence ID" value="KVH95063.1"/>
    <property type="molecule type" value="Genomic_DNA"/>
</dbReference>
<feature type="compositionally biased region" description="Low complexity" evidence="6">
    <location>
        <begin position="471"/>
        <end position="487"/>
    </location>
</feature>
<dbReference type="PANTHER" id="PTHR12506:SF83">
    <property type="entry name" value="ZINC FINGER, CCCH-TYPE-RELATED"/>
    <property type="match status" value="1"/>
</dbReference>
<evidence type="ECO:0000256" key="6">
    <source>
        <dbReference type="SAM" id="MobiDB-lite"/>
    </source>
</evidence>
<sequence length="487" mass="51692">MWQLGLGGGSESYPERPDEADCIYYLKTGFCGYVAFGKGCFDELCQVAGVMRSAGGEYPERIGQPVCQYYMRTGMCKFGASCKYHHPRQGIGSSSTLALNMSGYPLRPGEKECSYYLKTGQCKFGVTCKFHHPQPTAIISPPPPPPLAQAQTPESLSMSSAIYPTSVASSQQYGVFSGNWPVARPSLLPGSYLPGTYGPVILPPGMVPFPGWNPYQTPVSPVASPNTVGGGPLYAINPHLSPPMSSYTGSYLSMPSSTGPSKKEHAFPERPGEPECQYFLKTGDCRFGSSCRYHHPQEWNVPRTNFVLSPMGLPLRPVGPTRAEIASSNITSATQLGGDCTSLAFPLLLANIALTQLGKSSTHLAASSEYKKFMLLPIGGGAPLCSHYAQKGVCKFGPSCRFDHPMGTLSYSPSESSLADMPVAPYPVGSSIGTLAPSSSSSDLRVQQEEVISAATNKEDGLSMTSMPSASVGSSLSQSMPLSGSST</sequence>
<feature type="zinc finger region" description="C3H1-type" evidence="5">
    <location>
        <begin position="107"/>
        <end position="135"/>
    </location>
</feature>
<feature type="domain" description="C3H1-type" evidence="7">
    <location>
        <begin position="107"/>
        <end position="135"/>
    </location>
</feature>
<feature type="compositionally biased region" description="Basic and acidic residues" evidence="6">
    <location>
        <begin position="261"/>
        <end position="270"/>
    </location>
</feature>
<evidence type="ECO:0000259" key="7">
    <source>
        <dbReference type="PROSITE" id="PS50103"/>
    </source>
</evidence>
<dbReference type="Proteomes" id="UP000243975">
    <property type="component" value="Unassembled WGS sequence"/>
</dbReference>
<feature type="domain" description="C3H1-type" evidence="7">
    <location>
        <begin position="61"/>
        <end position="89"/>
    </location>
</feature>
<feature type="compositionally biased region" description="Polar residues" evidence="6">
    <location>
        <begin position="251"/>
        <end position="260"/>
    </location>
</feature>
<dbReference type="PANTHER" id="PTHR12506">
    <property type="entry name" value="PROTEIN PHOSPHATASE RELATED"/>
    <property type="match status" value="1"/>
</dbReference>
<feature type="zinc finger region" description="C3H1-type" evidence="5">
    <location>
        <begin position="270"/>
        <end position="298"/>
    </location>
</feature>
<evidence type="ECO:0000313" key="8">
    <source>
        <dbReference type="EMBL" id="KVH95063.1"/>
    </source>
</evidence>
<gene>
    <name evidence="8" type="ORF">Ccrd_002854</name>
</gene>
<dbReference type="Gramene" id="KVH95063">
    <property type="protein sequence ID" value="KVH95063"/>
    <property type="gene ID" value="Ccrd_002854"/>
</dbReference>
<keyword evidence="2 5" id="KW-0863">Zinc-finger</keyword>